<dbReference type="Proteomes" id="UP000740605">
    <property type="component" value="Unassembled WGS sequence"/>
</dbReference>
<comment type="caution">
    <text evidence="2">The sequence shown here is derived from an EMBL/GenBank/DDBJ whole genome shotgun (WGS) entry which is preliminary data.</text>
</comment>
<feature type="transmembrane region" description="Helical" evidence="1">
    <location>
        <begin position="12"/>
        <end position="32"/>
    </location>
</feature>
<evidence type="ECO:0000313" key="2">
    <source>
        <dbReference type="EMBL" id="MBT8798991.1"/>
    </source>
</evidence>
<organism evidence="2 3">
    <name type="scientific">Microbacterium flavum</name>
    <dbReference type="NCBI Taxonomy" id="415216"/>
    <lineage>
        <taxon>Bacteria</taxon>
        <taxon>Bacillati</taxon>
        <taxon>Actinomycetota</taxon>
        <taxon>Actinomycetes</taxon>
        <taxon>Micrococcales</taxon>
        <taxon>Microbacteriaceae</taxon>
        <taxon>Microbacterium</taxon>
    </lineage>
</organism>
<feature type="transmembrane region" description="Helical" evidence="1">
    <location>
        <begin position="38"/>
        <end position="60"/>
    </location>
</feature>
<keyword evidence="3" id="KW-1185">Reference proteome</keyword>
<evidence type="ECO:0000256" key="1">
    <source>
        <dbReference type="SAM" id="Phobius"/>
    </source>
</evidence>
<proteinExistence type="predicted"/>
<keyword evidence="1" id="KW-0472">Membrane</keyword>
<dbReference type="RefSeq" id="WP_215488223.1">
    <property type="nucleotide sequence ID" value="NZ_BAAAPJ010000003.1"/>
</dbReference>
<reference evidence="2 3" key="1">
    <citation type="submission" date="2021-03" db="EMBL/GenBank/DDBJ databases">
        <title>Microbacterium pauli sp. nov., isolated from microfiltered milk.</title>
        <authorList>
            <person name="Bellassi P."/>
            <person name="Fontana A."/>
            <person name="Callegari M.L."/>
            <person name="Lorenzo M."/>
            <person name="Cappa F."/>
        </authorList>
    </citation>
    <scope>NUCLEOTIDE SEQUENCE [LARGE SCALE GENOMIC DNA]</scope>
    <source>
        <strain evidence="2 3">DSM 18909</strain>
    </source>
</reference>
<keyword evidence="1" id="KW-0812">Transmembrane</keyword>
<keyword evidence="1" id="KW-1133">Transmembrane helix</keyword>
<sequence length="141" mass="15112">MLTGFMPAYSMLIAAVTLVFAELVGLSALLVADAMPAWTIGLTMVAIALGVTAVAISPVVRRFAQALREANPDKILPKRQQLLDRETGLDAAANRHVREAPPTNDARMRILGFAVSPAYRAPRTVARVSAAPTWSEVDGSW</sequence>
<name>A0ABS5XX74_9MICO</name>
<accession>A0ABS5XX74</accession>
<protein>
    <submittedName>
        <fullName evidence="2">Uncharacterized protein</fullName>
    </submittedName>
</protein>
<dbReference type="EMBL" id="JAFLHG010000012">
    <property type="protein sequence ID" value="MBT8798991.1"/>
    <property type="molecule type" value="Genomic_DNA"/>
</dbReference>
<gene>
    <name evidence="2" type="ORF">J0P97_13055</name>
</gene>
<evidence type="ECO:0000313" key="3">
    <source>
        <dbReference type="Proteomes" id="UP000740605"/>
    </source>
</evidence>